<evidence type="ECO:0000256" key="9">
    <source>
        <dbReference type="ARBA" id="ARBA00024331"/>
    </source>
</evidence>
<keyword evidence="7" id="KW-0460">Magnesium</keyword>
<evidence type="ECO:0000256" key="7">
    <source>
        <dbReference type="ARBA" id="ARBA00022842"/>
    </source>
</evidence>
<evidence type="ECO:0000259" key="11">
    <source>
        <dbReference type="Pfam" id="PF00316"/>
    </source>
</evidence>
<keyword evidence="8 10" id="KW-0119">Carbohydrate metabolism</keyword>
<dbReference type="HAMAP" id="MF_01855">
    <property type="entry name" value="FBPase_class1"/>
    <property type="match status" value="1"/>
</dbReference>
<dbReference type="InterPro" id="IPR000146">
    <property type="entry name" value="FBPase_class-1"/>
</dbReference>
<dbReference type="FunFam" id="3.40.190.80:FF:000011">
    <property type="entry name" value="Fructose-1,6-bisphosphatase class 1"/>
    <property type="match status" value="1"/>
</dbReference>
<dbReference type="NCBIfam" id="NF006779">
    <property type="entry name" value="PRK09293.1-3"/>
    <property type="match status" value="1"/>
</dbReference>
<name>A0A6G0X2T5_9STRA</name>
<dbReference type="GO" id="GO:0005986">
    <property type="term" value="P:sucrose biosynthetic process"/>
    <property type="evidence" value="ECO:0007669"/>
    <property type="project" value="TreeGrafter"/>
</dbReference>
<dbReference type="GO" id="GO:0046872">
    <property type="term" value="F:metal ion binding"/>
    <property type="evidence" value="ECO:0007669"/>
    <property type="project" value="UniProtKB-KW"/>
</dbReference>
<dbReference type="EC" id="3.1.3.11" evidence="3"/>
<comment type="similarity">
    <text evidence="2 10">Belongs to the FBPase class 1 family.</text>
</comment>
<dbReference type="GO" id="GO:0006094">
    <property type="term" value="P:gluconeogenesis"/>
    <property type="evidence" value="ECO:0007669"/>
    <property type="project" value="TreeGrafter"/>
</dbReference>
<reference evidence="13 14" key="1">
    <citation type="submission" date="2019-07" db="EMBL/GenBank/DDBJ databases">
        <title>Genomics analysis of Aphanomyces spp. identifies a new class of oomycete effector associated with host adaptation.</title>
        <authorList>
            <person name="Gaulin E."/>
        </authorList>
    </citation>
    <scope>NUCLEOTIDE SEQUENCE [LARGE SCALE GENOMIC DNA]</scope>
    <source>
        <strain evidence="13 14">ATCC 201684</strain>
    </source>
</reference>
<evidence type="ECO:0000313" key="14">
    <source>
        <dbReference type="Proteomes" id="UP000481153"/>
    </source>
</evidence>
<dbReference type="GO" id="GO:0042132">
    <property type="term" value="F:fructose 1,6-bisphosphate 1-phosphatase activity"/>
    <property type="evidence" value="ECO:0007669"/>
    <property type="project" value="UniProtKB-EC"/>
</dbReference>
<proteinExistence type="inferred from homology"/>
<evidence type="ECO:0000256" key="4">
    <source>
        <dbReference type="ARBA" id="ARBA00022490"/>
    </source>
</evidence>
<dbReference type="SUPFAM" id="SSF56655">
    <property type="entry name" value="Carbohydrate phosphatase"/>
    <property type="match status" value="1"/>
</dbReference>
<dbReference type="PIRSF" id="PIRSF500210">
    <property type="entry name" value="FBPtase"/>
    <property type="match status" value="1"/>
</dbReference>
<dbReference type="VEuPathDB" id="FungiDB:AeMF1_011542"/>
<dbReference type="InterPro" id="IPR044015">
    <property type="entry name" value="FBPase_C_dom"/>
</dbReference>
<evidence type="ECO:0000256" key="1">
    <source>
        <dbReference type="ARBA" id="ARBA00001273"/>
    </source>
</evidence>
<evidence type="ECO:0000256" key="8">
    <source>
        <dbReference type="ARBA" id="ARBA00023277"/>
    </source>
</evidence>
<evidence type="ECO:0000256" key="2">
    <source>
        <dbReference type="ARBA" id="ARBA00010941"/>
    </source>
</evidence>
<dbReference type="GO" id="GO:0006000">
    <property type="term" value="P:fructose metabolic process"/>
    <property type="evidence" value="ECO:0007669"/>
    <property type="project" value="TreeGrafter"/>
</dbReference>
<evidence type="ECO:0000256" key="3">
    <source>
        <dbReference type="ARBA" id="ARBA00013093"/>
    </source>
</evidence>
<dbReference type="InterPro" id="IPR028343">
    <property type="entry name" value="FBPtase"/>
</dbReference>
<keyword evidence="4" id="KW-0963">Cytoplasm</keyword>
<dbReference type="GO" id="GO:0030388">
    <property type="term" value="P:fructose 1,6-bisphosphate metabolic process"/>
    <property type="evidence" value="ECO:0007669"/>
    <property type="project" value="TreeGrafter"/>
</dbReference>
<dbReference type="InterPro" id="IPR033391">
    <property type="entry name" value="FBPase_N"/>
</dbReference>
<feature type="domain" description="Fructose-1-6-bisphosphatase class I N-terminal" evidence="11">
    <location>
        <begin position="22"/>
        <end position="189"/>
    </location>
</feature>
<dbReference type="CDD" id="cd00354">
    <property type="entry name" value="FBPase"/>
    <property type="match status" value="1"/>
</dbReference>
<dbReference type="Pfam" id="PF18913">
    <property type="entry name" value="FBPase_C"/>
    <property type="match status" value="1"/>
</dbReference>
<dbReference type="Gene3D" id="3.40.190.80">
    <property type="match status" value="1"/>
</dbReference>
<dbReference type="PANTHER" id="PTHR11556:SF35">
    <property type="entry name" value="SEDOHEPTULOSE-1,7-BISPHOSPHATASE, CHLOROPLASTIC"/>
    <property type="match status" value="1"/>
</dbReference>
<dbReference type="PIRSF" id="PIRSF000904">
    <property type="entry name" value="FBPtase_SBPase"/>
    <property type="match status" value="1"/>
</dbReference>
<keyword evidence="5" id="KW-0479">Metal-binding</keyword>
<comment type="caution">
    <text evidence="13">The sequence shown here is derived from an EMBL/GenBank/DDBJ whole genome shotgun (WGS) entry which is preliminary data.</text>
</comment>
<protein>
    <recommendedName>
        <fullName evidence="3">fructose-bisphosphatase</fullName>
        <ecNumber evidence="3">3.1.3.11</ecNumber>
    </recommendedName>
</protein>
<evidence type="ECO:0000256" key="10">
    <source>
        <dbReference type="RuleBase" id="RU000508"/>
    </source>
</evidence>
<evidence type="ECO:0000313" key="13">
    <source>
        <dbReference type="EMBL" id="KAF0734198.1"/>
    </source>
</evidence>
<dbReference type="GO" id="GO:0006002">
    <property type="term" value="P:fructose 6-phosphate metabolic process"/>
    <property type="evidence" value="ECO:0007669"/>
    <property type="project" value="TreeGrafter"/>
</dbReference>
<evidence type="ECO:0000259" key="12">
    <source>
        <dbReference type="Pfam" id="PF18913"/>
    </source>
</evidence>
<evidence type="ECO:0000256" key="5">
    <source>
        <dbReference type="ARBA" id="ARBA00022723"/>
    </source>
</evidence>
<accession>A0A6G0X2T5</accession>
<dbReference type="PRINTS" id="PR00115">
    <property type="entry name" value="F16BPHPHTASE"/>
</dbReference>
<keyword evidence="6 10" id="KW-0378">Hydrolase</keyword>
<sequence>MVDRGETLAAYCASLDASKPGNLLMRVANACMDIQQLIQRGALAENILGSAHSANVQGEVQQNLDILSNTIMVQACQDEPTLAGMCSEEREDIYATSHAASGQFLLLFDPLDGSSNIDVNVSIGTIFSVLPHATDRGSVSNSDFFQSGDRQIAAGYVIYGPQTILVLTVGDGVHMFTLDVAQRSFICTQPLVQLAPSTKEFAINMSNMRHWEPPIRAYVNDCLAGAQGPRGKDFNMRWIASMVAEVHRILCRGGVFIYPWDERMEGRMAGRLRLLYEANPMCFLIEQAGGASSIGTKRIMLVTPQALHERVPVMLGAKEEIEVVERYHHEHQQTEP</sequence>
<dbReference type="PANTHER" id="PTHR11556">
    <property type="entry name" value="FRUCTOSE-1,6-BISPHOSPHATASE-RELATED"/>
    <property type="match status" value="1"/>
</dbReference>
<dbReference type="AlphaFoldDB" id="A0A6G0X2T5"/>
<dbReference type="NCBIfam" id="NF006780">
    <property type="entry name" value="PRK09293.1-4"/>
    <property type="match status" value="1"/>
</dbReference>
<feature type="domain" description="Fructose-1-6-bisphosphatase class 1 C-terminal" evidence="12">
    <location>
        <begin position="196"/>
        <end position="328"/>
    </location>
</feature>
<dbReference type="Proteomes" id="UP000481153">
    <property type="component" value="Unassembled WGS sequence"/>
</dbReference>
<dbReference type="Pfam" id="PF00316">
    <property type="entry name" value="FBPase"/>
    <property type="match status" value="1"/>
</dbReference>
<keyword evidence="14" id="KW-1185">Reference proteome</keyword>
<organism evidence="13 14">
    <name type="scientific">Aphanomyces euteiches</name>
    <dbReference type="NCBI Taxonomy" id="100861"/>
    <lineage>
        <taxon>Eukaryota</taxon>
        <taxon>Sar</taxon>
        <taxon>Stramenopiles</taxon>
        <taxon>Oomycota</taxon>
        <taxon>Saprolegniomycetes</taxon>
        <taxon>Saprolegniales</taxon>
        <taxon>Verrucalvaceae</taxon>
        <taxon>Aphanomyces</taxon>
    </lineage>
</organism>
<dbReference type="EMBL" id="VJMJ01000117">
    <property type="protein sequence ID" value="KAF0734198.1"/>
    <property type="molecule type" value="Genomic_DNA"/>
</dbReference>
<comment type="pathway">
    <text evidence="9">Carbohydrate biosynthesis.</text>
</comment>
<dbReference type="Gene3D" id="3.30.540.10">
    <property type="entry name" value="Fructose-1,6-Bisphosphatase, subunit A, domain 1"/>
    <property type="match status" value="1"/>
</dbReference>
<evidence type="ECO:0000256" key="6">
    <source>
        <dbReference type="ARBA" id="ARBA00022801"/>
    </source>
</evidence>
<dbReference type="GO" id="GO:0005829">
    <property type="term" value="C:cytosol"/>
    <property type="evidence" value="ECO:0007669"/>
    <property type="project" value="TreeGrafter"/>
</dbReference>
<comment type="catalytic activity">
    <reaction evidence="1">
        <text>beta-D-fructose 1,6-bisphosphate + H2O = beta-D-fructose 6-phosphate + phosphate</text>
        <dbReference type="Rhea" id="RHEA:11064"/>
        <dbReference type="ChEBI" id="CHEBI:15377"/>
        <dbReference type="ChEBI" id="CHEBI:32966"/>
        <dbReference type="ChEBI" id="CHEBI:43474"/>
        <dbReference type="ChEBI" id="CHEBI:57634"/>
        <dbReference type="EC" id="3.1.3.11"/>
    </reaction>
</comment>
<gene>
    <name evidence="13" type="ORF">Ae201684_009063</name>
</gene>